<feature type="region of interest" description="Disordered" evidence="1">
    <location>
        <begin position="54"/>
        <end position="75"/>
    </location>
</feature>
<gene>
    <name evidence="2" type="ORF">BN946_scf184909.g52</name>
</gene>
<dbReference type="STRING" id="5643.A0A060SGC1"/>
<dbReference type="EMBL" id="CCBP010000101">
    <property type="protein sequence ID" value="CDO71458.1"/>
    <property type="molecule type" value="Genomic_DNA"/>
</dbReference>
<reference evidence="2" key="1">
    <citation type="submission" date="2014-01" db="EMBL/GenBank/DDBJ databases">
        <title>The genome of the white-rot fungus Pycnoporus cinnabarinus: a basidiomycete model with a versatile arsenal for lignocellulosic biomass breakdown.</title>
        <authorList>
            <person name="Levasseur A."/>
            <person name="Lomascolo A."/>
            <person name="Ruiz-Duenas F.J."/>
            <person name="Uzan E."/>
            <person name="Piumi F."/>
            <person name="Kues U."/>
            <person name="Ram A.F.J."/>
            <person name="Murat C."/>
            <person name="Haon M."/>
            <person name="Benoit I."/>
            <person name="Arfi Y."/>
            <person name="Chevret D."/>
            <person name="Drula E."/>
            <person name="Kwon M.J."/>
            <person name="Gouret P."/>
            <person name="Lesage-Meessen L."/>
            <person name="Lombard V."/>
            <person name="Mariette J."/>
            <person name="Noirot C."/>
            <person name="Park J."/>
            <person name="Patyshakuliyeva A."/>
            <person name="Wieneger R.A.B."/>
            <person name="Wosten H.A.B."/>
            <person name="Martin F."/>
            <person name="Coutinho P.M."/>
            <person name="de Vries R."/>
            <person name="Martinez A.T."/>
            <person name="Klopp C."/>
            <person name="Pontarotti P."/>
            <person name="Henrissat B."/>
            <person name="Record E."/>
        </authorList>
    </citation>
    <scope>NUCLEOTIDE SEQUENCE [LARGE SCALE GENOMIC DNA]</scope>
    <source>
        <strain evidence="2">BRFM137</strain>
    </source>
</reference>
<dbReference type="HOGENOM" id="CLU_021768_2_1_1"/>
<comment type="caution">
    <text evidence="2">The sequence shown here is derived from an EMBL/GenBank/DDBJ whole genome shotgun (WGS) entry which is preliminary data.</text>
</comment>
<dbReference type="PANTHER" id="PTHR21310:SF39">
    <property type="entry name" value="AMINOGLYCOSIDE PHOSPHOTRANSFERASE DOMAIN-CONTAINING PROTEIN"/>
    <property type="match status" value="1"/>
</dbReference>
<dbReference type="Proteomes" id="UP000029665">
    <property type="component" value="Unassembled WGS sequence"/>
</dbReference>
<protein>
    <recommendedName>
        <fullName evidence="4">Aminoglycoside phosphotransferase domain-containing protein</fullName>
    </recommendedName>
</protein>
<evidence type="ECO:0000313" key="2">
    <source>
        <dbReference type="EMBL" id="CDO71458.1"/>
    </source>
</evidence>
<sequence>MAPLHPHRDDSKGINIGHYSHSTAYKAPAVPPHIDRLSDAELVKLYDHSPQVHPDYSVHRLSPGTNAKPSEDRTEDTPVCFEANALDIVFTATTIPVPRVGRVARGEWDFLIAMDYIDGPLLAQVWPTLSIWRKLCVAFTLRRYIRQPRCFTQAPAGAPRICESSVFGDVVPCRGPFASYAQMTAFFSERYHMSLDLHNVTKDRPARKDLFDDSEPLVLCLQDLNLRNITVGEGGRLWLIDWGWSGYYLHASSM</sequence>
<accession>A0A060SGC1</accession>
<dbReference type="Gene3D" id="3.90.1200.10">
    <property type="match status" value="1"/>
</dbReference>
<dbReference type="InterPro" id="IPR011009">
    <property type="entry name" value="Kinase-like_dom_sf"/>
</dbReference>
<evidence type="ECO:0000313" key="3">
    <source>
        <dbReference type="Proteomes" id="UP000029665"/>
    </source>
</evidence>
<evidence type="ECO:0000256" key="1">
    <source>
        <dbReference type="SAM" id="MobiDB-lite"/>
    </source>
</evidence>
<keyword evidence="3" id="KW-1185">Reference proteome</keyword>
<dbReference type="SUPFAM" id="SSF56112">
    <property type="entry name" value="Protein kinase-like (PK-like)"/>
    <property type="match status" value="1"/>
</dbReference>
<evidence type="ECO:0008006" key="4">
    <source>
        <dbReference type="Google" id="ProtNLM"/>
    </source>
</evidence>
<dbReference type="InterPro" id="IPR051678">
    <property type="entry name" value="AGP_Transferase"/>
</dbReference>
<dbReference type="OMA" id="YSALMIW"/>
<organism evidence="2 3">
    <name type="scientific">Pycnoporus cinnabarinus</name>
    <name type="common">Cinnabar-red polypore</name>
    <name type="synonym">Trametes cinnabarina</name>
    <dbReference type="NCBI Taxonomy" id="5643"/>
    <lineage>
        <taxon>Eukaryota</taxon>
        <taxon>Fungi</taxon>
        <taxon>Dikarya</taxon>
        <taxon>Basidiomycota</taxon>
        <taxon>Agaricomycotina</taxon>
        <taxon>Agaricomycetes</taxon>
        <taxon>Polyporales</taxon>
        <taxon>Polyporaceae</taxon>
        <taxon>Trametes</taxon>
    </lineage>
</organism>
<dbReference type="OrthoDB" id="4177236at2759"/>
<dbReference type="PANTHER" id="PTHR21310">
    <property type="entry name" value="AMINOGLYCOSIDE PHOSPHOTRANSFERASE-RELATED-RELATED"/>
    <property type="match status" value="1"/>
</dbReference>
<name>A0A060SGC1_PYCCI</name>
<dbReference type="AlphaFoldDB" id="A0A060SGC1"/>
<proteinExistence type="predicted"/>